<dbReference type="SMART" id="SM00842">
    <property type="entry name" value="FtsA"/>
    <property type="match status" value="1"/>
</dbReference>
<evidence type="ECO:0000256" key="1">
    <source>
        <dbReference type="ARBA" id="ARBA00022475"/>
    </source>
</evidence>
<dbReference type="NCBIfam" id="TIGR01174">
    <property type="entry name" value="ftsA"/>
    <property type="match status" value="1"/>
</dbReference>
<gene>
    <name evidence="6" type="ORF">METZ01_LOCUS481161</name>
</gene>
<proteinExistence type="predicted"/>
<dbReference type="GO" id="GO:0032153">
    <property type="term" value="C:cell division site"/>
    <property type="evidence" value="ECO:0007669"/>
    <property type="project" value="TreeGrafter"/>
</dbReference>
<dbReference type="Pfam" id="PF02491">
    <property type="entry name" value="SHS2_FTSA"/>
    <property type="match status" value="1"/>
</dbReference>
<evidence type="ECO:0000313" key="6">
    <source>
        <dbReference type="EMBL" id="SVE28307.1"/>
    </source>
</evidence>
<dbReference type="InterPro" id="IPR050696">
    <property type="entry name" value="FtsA/MreB"/>
</dbReference>
<dbReference type="Gene3D" id="3.30.1490.110">
    <property type="match status" value="1"/>
</dbReference>
<sequence>MKNKRIVTGIDIGTTKIAVIIAEIQENKSVNIIGFGYSESNGLRRGIVEDIEKTSQSIEKALKEAENQADIEIESAYVGITGEHVKGINCTGAITISNNEYKDPAGEKISSKDIQKVLEHAQAINLSTDRKILHTLSKEFKVDNRRNIKNPEGLSGHRLEATVHLVTIARNIERDLKTC</sequence>
<dbReference type="GO" id="GO:0051301">
    <property type="term" value="P:cell division"/>
    <property type="evidence" value="ECO:0007669"/>
    <property type="project" value="UniProtKB-KW"/>
</dbReference>
<dbReference type="GO" id="GO:0009898">
    <property type="term" value="C:cytoplasmic side of plasma membrane"/>
    <property type="evidence" value="ECO:0007669"/>
    <property type="project" value="TreeGrafter"/>
</dbReference>
<name>A0A383C7D5_9ZZZZ</name>
<feature type="domain" description="SHS2" evidence="5">
    <location>
        <begin position="7"/>
        <end position="179"/>
    </location>
</feature>
<keyword evidence="3" id="KW-0472">Membrane</keyword>
<evidence type="ECO:0000256" key="4">
    <source>
        <dbReference type="ARBA" id="ARBA00023306"/>
    </source>
</evidence>
<dbReference type="SUPFAM" id="SSF53067">
    <property type="entry name" value="Actin-like ATPase domain"/>
    <property type="match status" value="1"/>
</dbReference>
<protein>
    <recommendedName>
        <fullName evidence="5">SHS2 domain-containing protein</fullName>
    </recommendedName>
</protein>
<organism evidence="6">
    <name type="scientific">marine metagenome</name>
    <dbReference type="NCBI Taxonomy" id="408172"/>
    <lineage>
        <taxon>unclassified sequences</taxon>
        <taxon>metagenomes</taxon>
        <taxon>ecological metagenomes</taxon>
    </lineage>
</organism>
<dbReference type="InterPro" id="IPR003494">
    <property type="entry name" value="SHS2_FtsA"/>
</dbReference>
<keyword evidence="4" id="KW-0131">Cell cycle</keyword>
<accession>A0A383C7D5</accession>
<evidence type="ECO:0000256" key="2">
    <source>
        <dbReference type="ARBA" id="ARBA00022618"/>
    </source>
</evidence>
<dbReference type="Gene3D" id="3.30.420.40">
    <property type="match status" value="1"/>
</dbReference>
<feature type="non-terminal residue" evidence="6">
    <location>
        <position position="179"/>
    </location>
</feature>
<dbReference type="EMBL" id="UINC01206606">
    <property type="protein sequence ID" value="SVE28307.1"/>
    <property type="molecule type" value="Genomic_DNA"/>
</dbReference>
<keyword evidence="2" id="KW-0132">Cell division</keyword>
<dbReference type="AlphaFoldDB" id="A0A383C7D5"/>
<dbReference type="PANTHER" id="PTHR32432">
    <property type="entry name" value="CELL DIVISION PROTEIN FTSA-RELATED"/>
    <property type="match status" value="1"/>
</dbReference>
<dbReference type="PANTHER" id="PTHR32432:SF4">
    <property type="entry name" value="CELL DIVISION PROTEIN FTSA"/>
    <property type="match status" value="1"/>
</dbReference>
<evidence type="ECO:0000259" key="5">
    <source>
        <dbReference type="SMART" id="SM00842"/>
    </source>
</evidence>
<evidence type="ECO:0000256" key="3">
    <source>
        <dbReference type="ARBA" id="ARBA00023136"/>
    </source>
</evidence>
<keyword evidence="1" id="KW-1003">Cell membrane</keyword>
<dbReference type="InterPro" id="IPR020823">
    <property type="entry name" value="Cell_div_FtsA"/>
</dbReference>
<reference evidence="6" key="1">
    <citation type="submission" date="2018-05" db="EMBL/GenBank/DDBJ databases">
        <authorList>
            <person name="Lanie J.A."/>
            <person name="Ng W.-L."/>
            <person name="Kazmierczak K.M."/>
            <person name="Andrzejewski T.M."/>
            <person name="Davidsen T.M."/>
            <person name="Wayne K.J."/>
            <person name="Tettelin H."/>
            <person name="Glass J.I."/>
            <person name="Rusch D."/>
            <person name="Podicherti R."/>
            <person name="Tsui H.-C.T."/>
            <person name="Winkler M.E."/>
        </authorList>
    </citation>
    <scope>NUCLEOTIDE SEQUENCE</scope>
</reference>
<dbReference type="InterPro" id="IPR043129">
    <property type="entry name" value="ATPase_NBD"/>
</dbReference>